<dbReference type="EMBL" id="LAQJ01000015">
    <property type="protein sequence ID" value="KKO21159.1"/>
    <property type="molecule type" value="Genomic_DNA"/>
</dbReference>
<organism evidence="2 3">
    <name type="scientific">Candidatus Brocadia fulgida</name>
    <dbReference type="NCBI Taxonomy" id="380242"/>
    <lineage>
        <taxon>Bacteria</taxon>
        <taxon>Pseudomonadati</taxon>
        <taxon>Planctomycetota</taxon>
        <taxon>Candidatus Brocadiia</taxon>
        <taxon>Candidatus Brocadiales</taxon>
        <taxon>Candidatus Brocadiaceae</taxon>
        <taxon>Candidatus Brocadia</taxon>
    </lineage>
</organism>
<comment type="caution">
    <text evidence="2">The sequence shown here is derived from an EMBL/GenBank/DDBJ whole genome shotgun (WGS) entry which is preliminary data.</text>
</comment>
<dbReference type="AlphaFoldDB" id="A0A0M2V3B7"/>
<evidence type="ECO:0000313" key="3">
    <source>
        <dbReference type="Proteomes" id="UP000034954"/>
    </source>
</evidence>
<keyword evidence="3" id="KW-1185">Reference proteome</keyword>
<accession>A0A0M2V3B7</accession>
<feature type="region of interest" description="Disordered" evidence="1">
    <location>
        <begin position="83"/>
        <end position="103"/>
    </location>
</feature>
<gene>
    <name evidence="2" type="ORF">BROFUL_00120</name>
</gene>
<name>A0A0M2V3B7_9BACT</name>
<dbReference type="Proteomes" id="UP000034954">
    <property type="component" value="Unassembled WGS sequence"/>
</dbReference>
<evidence type="ECO:0000313" key="2">
    <source>
        <dbReference type="EMBL" id="KKO21159.1"/>
    </source>
</evidence>
<protein>
    <submittedName>
        <fullName evidence="2">Uncharacterized protein</fullName>
    </submittedName>
</protein>
<proteinExistence type="predicted"/>
<sequence>MKWSSFAGNSSNDGLDKPFVFLLNTPERFLNIKQSCPLNKKTATCKLRLHVAVYSSTSGSEQQAFRLQFLFFHISKELIIHKTRGNPTQDRTNPPDIVMSKLP</sequence>
<reference evidence="2 3" key="1">
    <citation type="journal article" date="2013" name="BMC Microbiol.">
        <title>Identification of the type II cytochrome c maturation pathway in anammox bacteria by comparative genomics.</title>
        <authorList>
            <person name="Ferousi C."/>
            <person name="Speth D.R."/>
            <person name="Reimann J."/>
            <person name="Op den Camp H.J."/>
            <person name="Allen J.W."/>
            <person name="Keltjens J.T."/>
            <person name="Jetten M.S."/>
        </authorList>
    </citation>
    <scope>NUCLEOTIDE SEQUENCE [LARGE SCALE GENOMIC DNA]</scope>
    <source>
        <strain evidence="2">RU1</strain>
    </source>
</reference>
<evidence type="ECO:0000256" key="1">
    <source>
        <dbReference type="SAM" id="MobiDB-lite"/>
    </source>
</evidence>